<keyword evidence="1" id="KW-0732">Signal</keyword>
<feature type="signal peptide" evidence="1">
    <location>
        <begin position="1"/>
        <end position="22"/>
    </location>
</feature>
<organism evidence="2 3">
    <name type="scientific">Erythrobacter longus</name>
    <dbReference type="NCBI Taxonomy" id="1044"/>
    <lineage>
        <taxon>Bacteria</taxon>
        <taxon>Pseudomonadati</taxon>
        <taxon>Pseudomonadota</taxon>
        <taxon>Alphaproteobacteria</taxon>
        <taxon>Sphingomonadales</taxon>
        <taxon>Erythrobacteraceae</taxon>
        <taxon>Erythrobacter/Porphyrobacter group</taxon>
        <taxon>Erythrobacter</taxon>
    </lineage>
</organism>
<evidence type="ECO:0000313" key="2">
    <source>
        <dbReference type="EMBL" id="KEO90891.1"/>
    </source>
</evidence>
<dbReference type="STRING" id="1044.EH31_07590"/>
<dbReference type="EMBL" id="JMIW01000002">
    <property type="protein sequence ID" value="KEO90891.1"/>
    <property type="molecule type" value="Genomic_DNA"/>
</dbReference>
<dbReference type="Proteomes" id="UP000027647">
    <property type="component" value="Unassembled WGS sequence"/>
</dbReference>
<evidence type="ECO:0008006" key="4">
    <source>
        <dbReference type="Google" id="ProtNLM"/>
    </source>
</evidence>
<gene>
    <name evidence="2" type="ORF">EH31_07590</name>
</gene>
<proteinExistence type="predicted"/>
<accession>A0A074M7Y8</accession>
<evidence type="ECO:0000256" key="1">
    <source>
        <dbReference type="SAM" id="SignalP"/>
    </source>
</evidence>
<feature type="chain" id="PRO_5001696822" description="Lipoprotein" evidence="1">
    <location>
        <begin position="23"/>
        <end position="406"/>
    </location>
</feature>
<comment type="caution">
    <text evidence="2">The sequence shown here is derived from an EMBL/GenBank/DDBJ whole genome shotgun (WGS) entry which is preliminary data.</text>
</comment>
<evidence type="ECO:0000313" key="3">
    <source>
        <dbReference type="Proteomes" id="UP000027647"/>
    </source>
</evidence>
<sequence>MRSALSVLPLAALALGSGAAFAQSADNQIIVSGTPIEESGRALAACIEQGCPPEEDIALTLAHAENQFIAGDYKDGEATLSRSLSRNRQHKASVPVPLSDLYRASGRFAVHLGEARDFKHATLDMRDVLKDAFGDDDRRVLIADTEVGDSRAMLGFPNGARRIYEDVEKRALELGYPRVASFARLRQALLSQAEWDVREHNPALLEKYEAALARLIHEPLENSADFVMVAEVMKARLNRKLDRPGATDALIERFVAMGGTDTPVLLFNEPLDSVSEGGFPVDRRFGFIQSNTLDRLTTPQLNKPRFIDVGFWVRPDGTTDEAEVLRAQGPEGWHGAVLDSISSRRYAPLDIDRTSPGFFQVERYTLTSRFADETTGTRIRRREPGFRIERLDLTPENTKDLITTQS</sequence>
<reference evidence="2 3" key="1">
    <citation type="submission" date="2014-04" db="EMBL/GenBank/DDBJ databases">
        <title>A comprehensive comparison of genomes of Erythrobacter spp. strains.</title>
        <authorList>
            <person name="Zheng Q."/>
        </authorList>
    </citation>
    <scope>NUCLEOTIDE SEQUENCE [LARGE SCALE GENOMIC DNA]</scope>
    <source>
        <strain evidence="2 3">DSM 6997</strain>
    </source>
</reference>
<protein>
    <recommendedName>
        <fullName evidence="4">Lipoprotein</fullName>
    </recommendedName>
</protein>
<name>A0A074M7Y8_ERYLO</name>
<dbReference type="AlphaFoldDB" id="A0A074M7Y8"/>
<keyword evidence="3" id="KW-1185">Reference proteome</keyword>
<dbReference type="eggNOG" id="ENOG5031BFJ">
    <property type="taxonomic scope" value="Bacteria"/>
</dbReference>